<dbReference type="RefSeq" id="XP_062709821.1">
    <property type="nucleotide sequence ID" value="XM_062853837.1"/>
</dbReference>
<feature type="compositionally biased region" description="Basic residues" evidence="1">
    <location>
        <begin position="142"/>
        <end position="161"/>
    </location>
</feature>
<accession>A0ABM1XY00</accession>
<name>A0ABM1XY00_AEDAL</name>
<sequence length="161" mass="17949">MPENSTKCYNLIKERSYHTFQSKMVKRKSQPIISSESSSDSEFGSDLDMELLSLAKKKKTSRLASNSPRVEESSDSSDDDSEPEASMQCMKRETKQQQQAESGSSSSEDSDDESGSSSSDSESSYESENEKMGYVIGDLVRLVRRPARPTVLARRRRSPGI</sequence>
<dbReference type="EnsemblMetazoa" id="AALFPA23_003886.R4537">
    <property type="protein sequence ID" value="AALFPA23_003886.P4537"/>
    <property type="gene ID" value="AALFPA23_003886"/>
</dbReference>
<evidence type="ECO:0000256" key="1">
    <source>
        <dbReference type="SAM" id="MobiDB-lite"/>
    </source>
</evidence>
<reference evidence="3" key="1">
    <citation type="journal article" date="2015" name="Proc. Natl. Acad. Sci. U.S.A.">
        <title>Genome sequence of the Asian Tiger mosquito, Aedes albopictus, reveals insights into its biology, genetics, and evolution.</title>
        <authorList>
            <person name="Chen X.G."/>
            <person name="Jiang X."/>
            <person name="Gu J."/>
            <person name="Xu M."/>
            <person name="Wu Y."/>
            <person name="Deng Y."/>
            <person name="Zhang C."/>
            <person name="Bonizzoni M."/>
            <person name="Dermauw W."/>
            <person name="Vontas J."/>
            <person name="Armbruster P."/>
            <person name="Huang X."/>
            <person name="Yang Y."/>
            <person name="Zhang H."/>
            <person name="He W."/>
            <person name="Peng H."/>
            <person name="Liu Y."/>
            <person name="Wu K."/>
            <person name="Chen J."/>
            <person name="Lirakis M."/>
            <person name="Topalis P."/>
            <person name="Van Leeuwen T."/>
            <person name="Hall A.B."/>
            <person name="Jiang X."/>
            <person name="Thorpe C."/>
            <person name="Mueller R.L."/>
            <person name="Sun C."/>
            <person name="Waterhouse R.M."/>
            <person name="Yan G."/>
            <person name="Tu Z.J."/>
            <person name="Fang X."/>
            <person name="James A.A."/>
        </authorList>
    </citation>
    <scope>NUCLEOTIDE SEQUENCE [LARGE SCALE GENOMIC DNA]</scope>
    <source>
        <strain evidence="3">Foshan</strain>
    </source>
</reference>
<reference evidence="2" key="2">
    <citation type="submission" date="2025-05" db="UniProtKB">
        <authorList>
            <consortium name="EnsemblMetazoa"/>
        </authorList>
    </citation>
    <scope>IDENTIFICATION</scope>
    <source>
        <strain evidence="2">Foshan</strain>
    </source>
</reference>
<feature type="region of interest" description="Disordered" evidence="1">
    <location>
        <begin position="21"/>
        <end position="45"/>
    </location>
</feature>
<keyword evidence="3" id="KW-1185">Reference proteome</keyword>
<feature type="compositionally biased region" description="Low complexity" evidence="1">
    <location>
        <begin position="115"/>
        <end position="126"/>
    </location>
</feature>
<organism evidence="2 3">
    <name type="scientific">Aedes albopictus</name>
    <name type="common">Asian tiger mosquito</name>
    <name type="synonym">Stegomyia albopicta</name>
    <dbReference type="NCBI Taxonomy" id="7160"/>
    <lineage>
        <taxon>Eukaryota</taxon>
        <taxon>Metazoa</taxon>
        <taxon>Ecdysozoa</taxon>
        <taxon>Arthropoda</taxon>
        <taxon>Hexapoda</taxon>
        <taxon>Insecta</taxon>
        <taxon>Pterygota</taxon>
        <taxon>Neoptera</taxon>
        <taxon>Endopterygota</taxon>
        <taxon>Diptera</taxon>
        <taxon>Nematocera</taxon>
        <taxon>Culicoidea</taxon>
        <taxon>Culicidae</taxon>
        <taxon>Culicinae</taxon>
        <taxon>Aedini</taxon>
        <taxon>Aedes</taxon>
        <taxon>Stegomyia</taxon>
    </lineage>
</organism>
<evidence type="ECO:0000313" key="2">
    <source>
        <dbReference type="EnsemblMetazoa" id="AALFPA23_003886.P4537"/>
    </source>
</evidence>
<proteinExistence type="predicted"/>
<dbReference type="GeneID" id="134288582"/>
<protein>
    <submittedName>
        <fullName evidence="2">Uncharacterized protein</fullName>
    </submittedName>
</protein>
<dbReference type="Proteomes" id="UP000069940">
    <property type="component" value="Unassembled WGS sequence"/>
</dbReference>
<feature type="region of interest" description="Disordered" evidence="1">
    <location>
        <begin position="57"/>
        <end position="161"/>
    </location>
</feature>
<evidence type="ECO:0000313" key="3">
    <source>
        <dbReference type="Proteomes" id="UP000069940"/>
    </source>
</evidence>
<feature type="compositionally biased region" description="Acidic residues" evidence="1">
    <location>
        <begin position="73"/>
        <end position="83"/>
    </location>
</feature>